<evidence type="ECO:0000313" key="4">
    <source>
        <dbReference type="Proteomes" id="UP000660339"/>
    </source>
</evidence>
<feature type="chain" id="PRO_5039005161" description="DUF5666 domain-containing protein" evidence="2">
    <location>
        <begin position="20"/>
        <end position="193"/>
    </location>
</feature>
<feature type="region of interest" description="Disordered" evidence="1">
    <location>
        <begin position="59"/>
        <end position="81"/>
    </location>
</feature>
<dbReference type="Proteomes" id="UP000660339">
    <property type="component" value="Unassembled WGS sequence"/>
</dbReference>
<proteinExistence type="predicted"/>
<dbReference type="EMBL" id="BONJ01000009">
    <property type="protein sequence ID" value="GIG14264.1"/>
    <property type="molecule type" value="Genomic_DNA"/>
</dbReference>
<gene>
    <name evidence="3" type="ORF">Cme02nite_25960</name>
</gene>
<accession>A0A8J3L9P5</accession>
<evidence type="ECO:0000313" key="3">
    <source>
        <dbReference type="EMBL" id="GIG14264.1"/>
    </source>
</evidence>
<dbReference type="PROSITE" id="PS51257">
    <property type="entry name" value="PROKAR_LIPOPROTEIN"/>
    <property type="match status" value="1"/>
</dbReference>
<dbReference type="RefSeq" id="WP_166381583.1">
    <property type="nucleotide sequence ID" value="NZ_BAAATT010000001.1"/>
</dbReference>
<comment type="caution">
    <text evidence="3">The sequence shown here is derived from an EMBL/GenBank/DDBJ whole genome shotgun (WGS) entry which is preliminary data.</text>
</comment>
<evidence type="ECO:0000256" key="1">
    <source>
        <dbReference type="SAM" id="MobiDB-lite"/>
    </source>
</evidence>
<name>A0A8J3L9P5_9ACTN</name>
<evidence type="ECO:0000256" key="2">
    <source>
        <dbReference type="SAM" id="SignalP"/>
    </source>
</evidence>
<keyword evidence="2" id="KW-0732">Signal</keyword>
<keyword evidence="4" id="KW-1185">Reference proteome</keyword>
<dbReference type="AlphaFoldDB" id="A0A8J3L9P5"/>
<feature type="signal peptide" evidence="2">
    <location>
        <begin position="1"/>
        <end position="19"/>
    </location>
</feature>
<evidence type="ECO:0008006" key="5">
    <source>
        <dbReference type="Google" id="ProtNLM"/>
    </source>
</evidence>
<sequence length="193" mass="20168">MRKLSLTVALGLTALLGLTACGPSDVSGATTGLVASVEAEALAAMGVAPVDLVAAESELDVTASPSPDPAASPKPGTKQKLDERLNNWRKRHALRVALRRDVQHGEAVVETRKGPVTVLVQRGVVTAVDAKSIIVKSADGFTQTWQFGEKLRVVEKRSTVQPTELKAGAQVALAGPKEGDAPTARLIVIPLAR</sequence>
<organism evidence="3 4">
    <name type="scientific">Catellatospora methionotrophica</name>
    <dbReference type="NCBI Taxonomy" id="121620"/>
    <lineage>
        <taxon>Bacteria</taxon>
        <taxon>Bacillati</taxon>
        <taxon>Actinomycetota</taxon>
        <taxon>Actinomycetes</taxon>
        <taxon>Micromonosporales</taxon>
        <taxon>Micromonosporaceae</taxon>
        <taxon>Catellatospora</taxon>
    </lineage>
</organism>
<protein>
    <recommendedName>
        <fullName evidence="5">DUF5666 domain-containing protein</fullName>
    </recommendedName>
</protein>
<reference evidence="3" key="1">
    <citation type="submission" date="2021-01" db="EMBL/GenBank/DDBJ databases">
        <title>Whole genome shotgun sequence of Catellatospora methionotrophica NBRC 14553.</title>
        <authorList>
            <person name="Komaki H."/>
            <person name="Tamura T."/>
        </authorList>
    </citation>
    <scope>NUCLEOTIDE SEQUENCE</scope>
    <source>
        <strain evidence="3">NBRC 14553</strain>
    </source>
</reference>